<evidence type="ECO:0000313" key="1">
    <source>
        <dbReference type="EMBL" id="MBX73517.1"/>
    </source>
</evidence>
<proteinExistence type="predicted"/>
<reference evidence="1" key="1">
    <citation type="submission" date="2018-02" db="EMBL/GenBank/DDBJ databases">
        <title>Rhizophora mucronata_Transcriptome.</title>
        <authorList>
            <person name="Meera S.P."/>
            <person name="Sreeshan A."/>
            <person name="Augustine A."/>
        </authorList>
    </citation>
    <scope>NUCLEOTIDE SEQUENCE</scope>
    <source>
        <tissue evidence="1">Leaf</tissue>
    </source>
</reference>
<sequence>MLIDQYFNGITQYIQTPNNTPCLCDGDAEHSIFVFHSHLQEIYLAEVKIQLCNCKTSQHTDWHLSVRFSIHQQS</sequence>
<dbReference type="EMBL" id="GGEC01093033">
    <property type="protein sequence ID" value="MBX73517.1"/>
    <property type="molecule type" value="Transcribed_RNA"/>
</dbReference>
<name>A0A2P2R2W2_RHIMU</name>
<organism evidence="1">
    <name type="scientific">Rhizophora mucronata</name>
    <name type="common">Asiatic mangrove</name>
    <dbReference type="NCBI Taxonomy" id="61149"/>
    <lineage>
        <taxon>Eukaryota</taxon>
        <taxon>Viridiplantae</taxon>
        <taxon>Streptophyta</taxon>
        <taxon>Embryophyta</taxon>
        <taxon>Tracheophyta</taxon>
        <taxon>Spermatophyta</taxon>
        <taxon>Magnoliopsida</taxon>
        <taxon>eudicotyledons</taxon>
        <taxon>Gunneridae</taxon>
        <taxon>Pentapetalae</taxon>
        <taxon>rosids</taxon>
        <taxon>fabids</taxon>
        <taxon>Malpighiales</taxon>
        <taxon>Rhizophoraceae</taxon>
        <taxon>Rhizophora</taxon>
    </lineage>
</organism>
<protein>
    <submittedName>
        <fullName evidence="1">Uncharacterized protein</fullName>
    </submittedName>
</protein>
<accession>A0A2P2R2W2</accession>
<dbReference type="AlphaFoldDB" id="A0A2P2R2W2"/>